<evidence type="ECO:0000313" key="8">
    <source>
        <dbReference type="Proteomes" id="UP000777774"/>
    </source>
</evidence>
<evidence type="ECO:0000256" key="1">
    <source>
        <dbReference type="ARBA" id="ARBA00004167"/>
    </source>
</evidence>
<evidence type="ECO:0000256" key="6">
    <source>
        <dbReference type="SAM" id="Phobius"/>
    </source>
</evidence>
<dbReference type="Proteomes" id="UP000777774">
    <property type="component" value="Unassembled WGS sequence"/>
</dbReference>
<keyword evidence="8" id="KW-1185">Reference proteome</keyword>
<dbReference type="EMBL" id="JAAXOY010000022">
    <property type="protein sequence ID" value="NKY38401.1"/>
    <property type="molecule type" value="Genomic_DNA"/>
</dbReference>
<gene>
    <name evidence="7" type="ORF">HGA02_02340</name>
</gene>
<protein>
    <submittedName>
        <fullName evidence="7">Prepilin-type N-terminal cleavage/methylation domain-containing protein</fullName>
    </submittedName>
</protein>
<dbReference type="PRINTS" id="PR00813">
    <property type="entry name" value="BCTERIALGSPG"/>
</dbReference>
<evidence type="ECO:0000313" key="7">
    <source>
        <dbReference type="EMBL" id="NKY38401.1"/>
    </source>
</evidence>
<keyword evidence="3 6" id="KW-0812">Transmembrane</keyword>
<evidence type="ECO:0000256" key="5">
    <source>
        <dbReference type="ARBA" id="ARBA00023136"/>
    </source>
</evidence>
<dbReference type="InterPro" id="IPR012902">
    <property type="entry name" value="N_methyl_site"/>
</dbReference>
<dbReference type="PANTHER" id="PTHR30093:SF44">
    <property type="entry name" value="TYPE II SECRETION SYSTEM CORE PROTEIN G"/>
    <property type="match status" value="1"/>
</dbReference>
<evidence type="ECO:0000256" key="2">
    <source>
        <dbReference type="ARBA" id="ARBA00022481"/>
    </source>
</evidence>
<keyword evidence="5 6" id="KW-0472">Membrane</keyword>
<accession>A0ABX1JX21</accession>
<dbReference type="Pfam" id="PF07963">
    <property type="entry name" value="N_methyl"/>
    <property type="match status" value="1"/>
</dbReference>
<organism evidence="7 8">
    <name type="scientific">Cellulomonas septica</name>
    <dbReference type="NCBI Taxonomy" id="285080"/>
    <lineage>
        <taxon>Bacteria</taxon>
        <taxon>Bacillati</taxon>
        <taxon>Actinomycetota</taxon>
        <taxon>Actinomycetes</taxon>
        <taxon>Micrococcales</taxon>
        <taxon>Cellulomonadaceae</taxon>
        <taxon>Cellulomonas</taxon>
    </lineage>
</organism>
<dbReference type="Gene3D" id="3.30.700.10">
    <property type="entry name" value="Glycoprotein, Type 4 Pilin"/>
    <property type="match status" value="1"/>
</dbReference>
<dbReference type="PANTHER" id="PTHR30093">
    <property type="entry name" value="GENERAL SECRETION PATHWAY PROTEIN G"/>
    <property type="match status" value="1"/>
</dbReference>
<comment type="caution">
    <text evidence="7">The sequence shown here is derived from an EMBL/GenBank/DDBJ whole genome shotgun (WGS) entry which is preliminary data.</text>
</comment>
<sequence length="200" mass="20826">MLRASEFRDFSELRAQASAGPGRCPGCTTEPAVAGLKLNTDTINVTQGAAVIARIRKSIEEKDKGFTLIELLVVMIIIGILAAIAIPVFLNQRKKANDTAATSDVSTLGKEIATYYVDATTALTAAQVARSSATPARYTVNGVDVGKASSNITAVTFVPGTTTTIQDAASTWCVDVTYSGGTQSRAKYSAQDGLVKGAAC</sequence>
<feature type="transmembrane region" description="Helical" evidence="6">
    <location>
        <begin position="66"/>
        <end position="90"/>
    </location>
</feature>
<reference evidence="7 8" key="1">
    <citation type="submission" date="2020-04" db="EMBL/GenBank/DDBJ databases">
        <title>MicrobeNet Type strains.</title>
        <authorList>
            <person name="Nicholson A.C."/>
        </authorList>
    </citation>
    <scope>NUCLEOTIDE SEQUENCE [LARGE SCALE GENOMIC DNA]</scope>
    <source>
        <strain evidence="7 8">ATCC BAA-787</strain>
    </source>
</reference>
<evidence type="ECO:0000256" key="4">
    <source>
        <dbReference type="ARBA" id="ARBA00022989"/>
    </source>
</evidence>
<dbReference type="PROSITE" id="PS00409">
    <property type="entry name" value="PROKAR_NTER_METHYL"/>
    <property type="match status" value="1"/>
</dbReference>
<dbReference type="InterPro" id="IPR045584">
    <property type="entry name" value="Pilin-like"/>
</dbReference>
<keyword evidence="4 6" id="KW-1133">Transmembrane helix</keyword>
<dbReference type="InterPro" id="IPR000983">
    <property type="entry name" value="Bac_GSPG_pilin"/>
</dbReference>
<dbReference type="NCBIfam" id="TIGR02532">
    <property type="entry name" value="IV_pilin_GFxxxE"/>
    <property type="match status" value="1"/>
</dbReference>
<dbReference type="SUPFAM" id="SSF54523">
    <property type="entry name" value="Pili subunits"/>
    <property type="match status" value="1"/>
</dbReference>
<name>A0ABX1JX21_9CELL</name>
<evidence type="ECO:0000256" key="3">
    <source>
        <dbReference type="ARBA" id="ARBA00022692"/>
    </source>
</evidence>
<proteinExistence type="predicted"/>
<comment type="subcellular location">
    <subcellularLocation>
        <location evidence="1">Membrane</location>
        <topology evidence="1">Single-pass membrane protein</topology>
    </subcellularLocation>
</comment>
<keyword evidence="2" id="KW-0488">Methylation</keyword>